<dbReference type="PROSITE" id="PS01361">
    <property type="entry name" value="ZF_DOF_1"/>
    <property type="match status" value="1"/>
</dbReference>
<organism evidence="3 4">
    <name type="scientific">Nyssa sinensis</name>
    <dbReference type="NCBI Taxonomy" id="561372"/>
    <lineage>
        <taxon>Eukaryota</taxon>
        <taxon>Viridiplantae</taxon>
        <taxon>Streptophyta</taxon>
        <taxon>Embryophyta</taxon>
        <taxon>Tracheophyta</taxon>
        <taxon>Spermatophyta</taxon>
        <taxon>Magnoliopsida</taxon>
        <taxon>eudicotyledons</taxon>
        <taxon>Gunneridae</taxon>
        <taxon>Pentapetalae</taxon>
        <taxon>asterids</taxon>
        <taxon>Cornales</taxon>
        <taxon>Nyssaceae</taxon>
        <taxon>Nyssa</taxon>
    </lineage>
</organism>
<gene>
    <name evidence="3" type="ORF">F0562_014084</name>
</gene>
<dbReference type="PROSITE" id="PS50884">
    <property type="entry name" value="ZF_DOF_2"/>
    <property type="match status" value="1"/>
</dbReference>
<keyword evidence="1" id="KW-0862">Zinc</keyword>
<dbReference type="Gene3D" id="3.90.550.20">
    <property type="match status" value="1"/>
</dbReference>
<keyword evidence="1" id="KW-0863">Zinc-finger</keyword>
<dbReference type="GO" id="GO:0006355">
    <property type="term" value="P:regulation of DNA-templated transcription"/>
    <property type="evidence" value="ECO:0007669"/>
    <property type="project" value="InterPro"/>
</dbReference>
<dbReference type="InterPro" id="IPR007652">
    <property type="entry name" value="A1-4-GlycosylTfrase_dom"/>
</dbReference>
<dbReference type="PANTHER" id="PTHR46781:SF5">
    <property type="entry name" value="ALPHA 1,4-GLYCOSYLTRANSFERASE FAMILY PROTEIN"/>
    <property type="match status" value="1"/>
</dbReference>
<dbReference type="InterPro" id="IPR029044">
    <property type="entry name" value="Nucleotide-diphossugar_trans"/>
</dbReference>
<evidence type="ECO:0000313" key="4">
    <source>
        <dbReference type="Proteomes" id="UP000325577"/>
    </source>
</evidence>
<dbReference type="GO" id="GO:0005634">
    <property type="term" value="C:nucleus"/>
    <property type="evidence" value="ECO:0007669"/>
    <property type="project" value="UniProtKB-SubCell"/>
</dbReference>
<dbReference type="OrthoDB" id="1927254at2759"/>
<sequence>MGSDRNFTKTNPSKLLHRPRSRRSFFALFSFLFLLLFAYNVATILCLQVPFPAKTPLESVSFISENVTGESSKWWSSKKHSSSATYAVKEENSPPIAKTHLPVLLKSKNLVLSMNVSSINMPKPGPKHKPMLKILRSEGRSKQFSARMKEFLGANSSNDSCEVRFFMTWISSLDSFGQRELFVLESLFKSHPNGCLIIVSNSMDSRRGMKLLRPFLDKGFRVIAISPDFNYLFKNTVAEAWFAGLKKGKVDPGDISLGQNLSNLLRLSLLYKFGGVYIDTDVLVLKSFSKLRNAIGAQTIDAETGNWSRLNNAVMIFDKGHPLLYKFIEEFALTFNGNKWGHNGPYLVSRVVSKVQGNPGFDFNVLPPTAFYPVDWSRIDGLFLAPVNEADSKWLREMGLSTKQVYGEHGLDWSQTLLESGALELPKLPPVRRQQSQQQQSDPVACPRCGSINTKFCYYNNYNKSQPRHFCKACKRHWTKGGTLRNVPVGGARKNKRLKTSNSTTTTTTTTAAVAAATATTMTESTNTHMSTVQSQQQCQNVPLTLGDQKNSSEILYQALLRPPSSSQHDAINSFRGKSISGINGIFKGLTFSASQSQNLHFPFSSLSSINTDPSPLSASFQPSSGYNSGGGLKTMEDSTITTVMPSASSINISQPWQVPPTSTVMDMPNYWNWDDIDTLVSTDLNIPWDDTEIKP</sequence>
<dbReference type="PANTHER" id="PTHR46781">
    <property type="entry name" value="ALPHA 1,4-GLYCOSYLTRANSFERASE FAMILY PROTEIN"/>
    <property type="match status" value="1"/>
</dbReference>
<dbReference type="Proteomes" id="UP000325577">
    <property type="component" value="Linkage Group LG6"/>
</dbReference>
<evidence type="ECO:0000313" key="3">
    <source>
        <dbReference type="EMBL" id="KAA8519826.1"/>
    </source>
</evidence>
<keyword evidence="1" id="KW-0238">DNA-binding</keyword>
<reference evidence="3 4" key="1">
    <citation type="submission" date="2019-09" db="EMBL/GenBank/DDBJ databases">
        <title>A chromosome-level genome assembly of the Chinese tupelo Nyssa sinensis.</title>
        <authorList>
            <person name="Yang X."/>
            <person name="Kang M."/>
            <person name="Yang Y."/>
            <person name="Xiong H."/>
            <person name="Wang M."/>
            <person name="Zhang Z."/>
            <person name="Wang Z."/>
            <person name="Wu H."/>
            <person name="Ma T."/>
            <person name="Liu J."/>
            <person name="Xi Z."/>
        </authorList>
    </citation>
    <scope>NUCLEOTIDE SEQUENCE [LARGE SCALE GENOMIC DNA]</scope>
    <source>
        <strain evidence="3">J267</strain>
        <tissue evidence="3">Leaf</tissue>
    </source>
</reference>
<dbReference type="GO" id="GO:0003677">
    <property type="term" value="F:DNA binding"/>
    <property type="evidence" value="ECO:0007669"/>
    <property type="project" value="UniProtKB-UniRule"/>
</dbReference>
<dbReference type="SUPFAM" id="SSF53448">
    <property type="entry name" value="Nucleotide-diphospho-sugar transferases"/>
    <property type="match status" value="1"/>
</dbReference>
<dbReference type="EMBL" id="CM018049">
    <property type="protein sequence ID" value="KAA8519826.1"/>
    <property type="molecule type" value="Genomic_DNA"/>
</dbReference>
<evidence type="ECO:0000259" key="2">
    <source>
        <dbReference type="PROSITE" id="PS50884"/>
    </source>
</evidence>
<dbReference type="Pfam" id="PF02701">
    <property type="entry name" value="Zn_ribbon_Dof"/>
    <property type="match status" value="1"/>
</dbReference>
<accession>A0A5J4ZQ03</accession>
<dbReference type="Pfam" id="PF04488">
    <property type="entry name" value="Gly_transf_sug"/>
    <property type="match status" value="1"/>
</dbReference>
<dbReference type="InterPro" id="IPR003851">
    <property type="entry name" value="Znf_Dof"/>
</dbReference>
<proteinExistence type="predicted"/>
<protein>
    <recommendedName>
        <fullName evidence="2">Dof-type domain-containing protein</fullName>
    </recommendedName>
</protein>
<dbReference type="Pfam" id="PF04572">
    <property type="entry name" value="Gb3_synth"/>
    <property type="match status" value="1"/>
</dbReference>
<dbReference type="InterPro" id="IPR044789">
    <property type="entry name" value="Put_A1-4-GlycosylTfrase_plant"/>
</dbReference>
<feature type="domain" description="Dof-type" evidence="2">
    <location>
        <begin position="444"/>
        <end position="498"/>
    </location>
</feature>
<name>A0A5J4ZQ03_9ASTE</name>
<dbReference type="AlphaFoldDB" id="A0A5J4ZQ03"/>
<keyword evidence="1" id="KW-0539">Nucleus</keyword>
<evidence type="ECO:0000256" key="1">
    <source>
        <dbReference type="PROSITE-ProRule" id="PRU00071"/>
    </source>
</evidence>
<dbReference type="GO" id="GO:0008270">
    <property type="term" value="F:zinc ion binding"/>
    <property type="evidence" value="ECO:0007669"/>
    <property type="project" value="UniProtKB-KW"/>
</dbReference>
<keyword evidence="4" id="KW-1185">Reference proteome</keyword>
<dbReference type="InterPro" id="IPR007577">
    <property type="entry name" value="GlycoTrfase_DXD_sugar-bd_CS"/>
</dbReference>
<comment type="subcellular location">
    <subcellularLocation>
        <location evidence="1">Nucleus</location>
    </subcellularLocation>
</comment>
<keyword evidence="1" id="KW-0479">Metal-binding</keyword>